<reference evidence="1 2" key="1">
    <citation type="journal article" date="2022" name="DNA Res.">
        <title>Chromosomal-level genome assembly of the orchid tree Bauhinia variegata (Leguminosae; Cercidoideae) supports the allotetraploid origin hypothesis of Bauhinia.</title>
        <authorList>
            <person name="Zhong Y."/>
            <person name="Chen Y."/>
            <person name="Zheng D."/>
            <person name="Pang J."/>
            <person name="Liu Y."/>
            <person name="Luo S."/>
            <person name="Meng S."/>
            <person name="Qian L."/>
            <person name="Wei D."/>
            <person name="Dai S."/>
            <person name="Zhou R."/>
        </authorList>
    </citation>
    <scope>NUCLEOTIDE SEQUENCE [LARGE SCALE GENOMIC DNA]</scope>
    <source>
        <strain evidence="1">BV-YZ2020</strain>
    </source>
</reference>
<organism evidence="1 2">
    <name type="scientific">Bauhinia variegata</name>
    <name type="common">Purple orchid tree</name>
    <name type="synonym">Phanera variegata</name>
    <dbReference type="NCBI Taxonomy" id="167791"/>
    <lineage>
        <taxon>Eukaryota</taxon>
        <taxon>Viridiplantae</taxon>
        <taxon>Streptophyta</taxon>
        <taxon>Embryophyta</taxon>
        <taxon>Tracheophyta</taxon>
        <taxon>Spermatophyta</taxon>
        <taxon>Magnoliopsida</taxon>
        <taxon>eudicotyledons</taxon>
        <taxon>Gunneridae</taxon>
        <taxon>Pentapetalae</taxon>
        <taxon>rosids</taxon>
        <taxon>fabids</taxon>
        <taxon>Fabales</taxon>
        <taxon>Fabaceae</taxon>
        <taxon>Cercidoideae</taxon>
        <taxon>Cercideae</taxon>
        <taxon>Bauhiniinae</taxon>
        <taxon>Bauhinia</taxon>
    </lineage>
</organism>
<dbReference type="Proteomes" id="UP000828941">
    <property type="component" value="Chromosome 5"/>
</dbReference>
<protein>
    <submittedName>
        <fullName evidence="1">Uncharacterized protein</fullName>
    </submittedName>
</protein>
<sequence>MSKNALQKEIEAMPLFEAFKKIKRLRFFEPSLGVLGLFVVTACLIGGFFYLDYRDFTRRFGLSDQYRKFNWLQTKGSVEEQRVEFLSEKGGGCDLFGGNWVWDESYPLYQSKDCSFLDEGFRCSENGRPDLFYTKWRWQPKDCNLPRFNATLMLEKLRNKRLVFSGDSIGRNQWESLLCMLSSAVENKESIYEVNGSPITKHKGFLVFKFEEFNCTVEYYRAPFLVLQSSPPTGAPQNIRTTLKLDIMDWNSLKWKDADVLVLNTGHWWNYEKTLRGGCYFQEGNKVKMEMKVEDAYKRAIETVLKWIRDTVNSSKTQVFFRTNAPVHFRGGDWRNGGTCHMETLPELGSSLVPRDNWSQFKIANSLLSAYSNTSEMAKFKVLNVTYMTAQRKDGHSSLYYLGPKVGLAPLNRQDCSHWCLPGVPDTWNELLYALFLKHEAAGAGTWNS</sequence>
<evidence type="ECO:0000313" key="1">
    <source>
        <dbReference type="EMBL" id="KAI4345583.1"/>
    </source>
</evidence>
<dbReference type="EMBL" id="CM039430">
    <property type="protein sequence ID" value="KAI4345583.1"/>
    <property type="molecule type" value="Genomic_DNA"/>
</dbReference>
<proteinExistence type="predicted"/>
<evidence type="ECO:0000313" key="2">
    <source>
        <dbReference type="Proteomes" id="UP000828941"/>
    </source>
</evidence>
<gene>
    <name evidence="1" type="ORF">L6164_012691</name>
</gene>
<keyword evidence="2" id="KW-1185">Reference proteome</keyword>
<comment type="caution">
    <text evidence="1">The sequence shown here is derived from an EMBL/GenBank/DDBJ whole genome shotgun (WGS) entry which is preliminary data.</text>
</comment>
<accession>A0ACB9PAW3</accession>
<name>A0ACB9PAW3_BAUVA</name>